<keyword evidence="1" id="KW-0732">Signal</keyword>
<gene>
    <name evidence="2" type="ORF">HNQ65_000822</name>
</gene>
<feature type="chain" id="PRO_5030601024" evidence="1">
    <location>
        <begin position="21"/>
        <end position="343"/>
    </location>
</feature>
<sequence length="343" mass="37351">MRRGLTASLISVLCCASLHAESLVIPVAGQGWQVTFDGPVPAMENLMPNEHGLEYRCSDGRFSLVVVVEPPAASGGDSVACRDDVWAQARQNAQIQQASVQQWSAPGCECVEYLTADAGKDDKSVQANLICCLAYRGKWIHLQASVTAAKDEDRSMLKHLAQSLSCGPFTEWKGGRRQFIFGDLGRLQIEIPSGWWVGNMSTAKGLGLPEQWTVSLFSASDPNKSWMMTFFHSTARYTTMEDIRRTAENAQQKAVIRSVEGAMNLQEIKLAKGVGCQASYTDAFMVGKPVEVGLPRVSASAFVAPLPDILGTISIMADDVKDPYFQAAIKALDTLEWEPAKAE</sequence>
<evidence type="ECO:0000313" key="2">
    <source>
        <dbReference type="EMBL" id="MBB5031268.1"/>
    </source>
</evidence>
<name>A0A7W7Y7X1_9BACT</name>
<dbReference type="Proteomes" id="UP000590740">
    <property type="component" value="Unassembled WGS sequence"/>
</dbReference>
<accession>A0A7W7Y7X1</accession>
<dbReference type="EMBL" id="JACHIG010000001">
    <property type="protein sequence ID" value="MBB5031268.1"/>
    <property type="molecule type" value="Genomic_DNA"/>
</dbReference>
<proteinExistence type="predicted"/>
<comment type="caution">
    <text evidence="2">The sequence shown here is derived from an EMBL/GenBank/DDBJ whole genome shotgun (WGS) entry which is preliminary data.</text>
</comment>
<dbReference type="RefSeq" id="WP_184338199.1">
    <property type="nucleotide sequence ID" value="NZ_JACHIG010000001.1"/>
</dbReference>
<protein>
    <submittedName>
        <fullName evidence="2">Uncharacterized protein</fullName>
    </submittedName>
</protein>
<evidence type="ECO:0000256" key="1">
    <source>
        <dbReference type="SAM" id="SignalP"/>
    </source>
</evidence>
<keyword evidence="3" id="KW-1185">Reference proteome</keyword>
<organism evidence="2 3">
    <name type="scientific">Prosthecobacter vanneervenii</name>
    <dbReference type="NCBI Taxonomy" id="48466"/>
    <lineage>
        <taxon>Bacteria</taxon>
        <taxon>Pseudomonadati</taxon>
        <taxon>Verrucomicrobiota</taxon>
        <taxon>Verrucomicrobiia</taxon>
        <taxon>Verrucomicrobiales</taxon>
        <taxon>Verrucomicrobiaceae</taxon>
        <taxon>Prosthecobacter</taxon>
    </lineage>
</organism>
<reference evidence="2 3" key="1">
    <citation type="submission" date="2020-08" db="EMBL/GenBank/DDBJ databases">
        <title>Genomic Encyclopedia of Type Strains, Phase IV (KMG-IV): sequencing the most valuable type-strain genomes for metagenomic binning, comparative biology and taxonomic classification.</title>
        <authorList>
            <person name="Goeker M."/>
        </authorList>
    </citation>
    <scope>NUCLEOTIDE SEQUENCE [LARGE SCALE GENOMIC DNA]</scope>
    <source>
        <strain evidence="2 3">DSM 12252</strain>
    </source>
</reference>
<feature type="signal peptide" evidence="1">
    <location>
        <begin position="1"/>
        <end position="20"/>
    </location>
</feature>
<dbReference type="AlphaFoldDB" id="A0A7W7Y7X1"/>
<evidence type="ECO:0000313" key="3">
    <source>
        <dbReference type="Proteomes" id="UP000590740"/>
    </source>
</evidence>